<dbReference type="Pfam" id="PF00026">
    <property type="entry name" value="Asp"/>
    <property type="match status" value="2"/>
</dbReference>
<evidence type="ECO:0000259" key="5">
    <source>
        <dbReference type="PROSITE" id="PS51767"/>
    </source>
</evidence>
<dbReference type="InterPro" id="IPR001969">
    <property type="entry name" value="Aspartic_peptidase_AS"/>
</dbReference>
<dbReference type="InParanoid" id="A0A165L4E5"/>
<dbReference type="Gene3D" id="2.40.70.10">
    <property type="entry name" value="Acid Proteases"/>
    <property type="match status" value="2"/>
</dbReference>
<dbReference type="CDD" id="cd05471">
    <property type="entry name" value="pepsin_like"/>
    <property type="match status" value="1"/>
</dbReference>
<dbReference type="InterPro" id="IPR034164">
    <property type="entry name" value="Pepsin-like_dom"/>
</dbReference>
<keyword evidence="2 3" id="KW-0064">Aspartyl protease</keyword>
<evidence type="ECO:0000256" key="2">
    <source>
        <dbReference type="ARBA" id="ARBA00022750"/>
    </source>
</evidence>
<evidence type="ECO:0000256" key="4">
    <source>
        <dbReference type="SAM" id="SignalP"/>
    </source>
</evidence>
<keyword evidence="7" id="KW-1185">Reference proteome</keyword>
<dbReference type="PRINTS" id="PR00792">
    <property type="entry name" value="PEPSIN"/>
</dbReference>
<dbReference type="InterPro" id="IPR021109">
    <property type="entry name" value="Peptidase_aspartic_dom_sf"/>
</dbReference>
<protein>
    <submittedName>
        <fullName evidence="6">Acid protease</fullName>
    </submittedName>
</protein>
<dbReference type="PANTHER" id="PTHR47966">
    <property type="entry name" value="BETA-SITE APP-CLEAVING ENZYME, ISOFORM A-RELATED"/>
    <property type="match status" value="1"/>
</dbReference>
<comment type="similarity">
    <text evidence="1 3">Belongs to the peptidase A1 family.</text>
</comment>
<dbReference type="AlphaFoldDB" id="A0A165L4E5"/>
<keyword evidence="3 6" id="KW-0645">Protease</keyword>
<dbReference type="OrthoDB" id="660550at2759"/>
<reference evidence="6 7" key="1">
    <citation type="journal article" date="2016" name="Mol. Biol. Evol.">
        <title>Comparative Genomics of Early-Diverging Mushroom-Forming Fungi Provides Insights into the Origins of Lignocellulose Decay Capabilities.</title>
        <authorList>
            <person name="Nagy L.G."/>
            <person name="Riley R."/>
            <person name="Tritt A."/>
            <person name="Adam C."/>
            <person name="Daum C."/>
            <person name="Floudas D."/>
            <person name="Sun H."/>
            <person name="Yadav J.S."/>
            <person name="Pangilinan J."/>
            <person name="Larsson K.H."/>
            <person name="Matsuura K."/>
            <person name="Barry K."/>
            <person name="Labutti K."/>
            <person name="Kuo R."/>
            <person name="Ohm R.A."/>
            <person name="Bhattacharya S.S."/>
            <person name="Shirouzu T."/>
            <person name="Yoshinaga Y."/>
            <person name="Martin F.M."/>
            <person name="Grigoriev I.V."/>
            <person name="Hibbett D.S."/>
        </authorList>
    </citation>
    <scope>NUCLEOTIDE SEQUENCE [LARGE SCALE GENOMIC DNA]</scope>
    <source>
        <strain evidence="6 7">HHB12029</strain>
    </source>
</reference>
<dbReference type="InterPro" id="IPR001461">
    <property type="entry name" value="Aspartic_peptidase_A1"/>
</dbReference>
<dbReference type="InterPro" id="IPR033121">
    <property type="entry name" value="PEPTIDASE_A1"/>
</dbReference>
<dbReference type="PANTHER" id="PTHR47966:SF51">
    <property type="entry name" value="BETA-SITE APP-CLEAVING ENZYME, ISOFORM A-RELATED"/>
    <property type="match status" value="1"/>
</dbReference>
<dbReference type="SUPFAM" id="SSF50630">
    <property type="entry name" value="Acid proteases"/>
    <property type="match status" value="1"/>
</dbReference>
<gene>
    <name evidence="6" type="ORF">EXIGLDRAFT_703661</name>
</gene>
<dbReference type="Proteomes" id="UP000077266">
    <property type="component" value="Unassembled WGS sequence"/>
</dbReference>
<dbReference type="GO" id="GO:0006508">
    <property type="term" value="P:proteolysis"/>
    <property type="evidence" value="ECO:0007669"/>
    <property type="project" value="UniProtKB-KW"/>
</dbReference>
<dbReference type="PROSITE" id="PS51767">
    <property type="entry name" value="PEPTIDASE_A1"/>
    <property type="match status" value="1"/>
</dbReference>
<feature type="signal peptide" evidence="4">
    <location>
        <begin position="1"/>
        <end position="20"/>
    </location>
</feature>
<feature type="chain" id="PRO_5007861376" evidence="4">
    <location>
        <begin position="21"/>
        <end position="395"/>
    </location>
</feature>
<name>A0A165L4E5_EXIGL</name>
<dbReference type="GO" id="GO:0004190">
    <property type="term" value="F:aspartic-type endopeptidase activity"/>
    <property type="evidence" value="ECO:0007669"/>
    <property type="project" value="UniProtKB-KW"/>
</dbReference>
<keyword evidence="3" id="KW-0378">Hydrolase</keyword>
<accession>A0A165L4E5</accession>
<evidence type="ECO:0000256" key="3">
    <source>
        <dbReference type="RuleBase" id="RU000454"/>
    </source>
</evidence>
<evidence type="ECO:0000256" key="1">
    <source>
        <dbReference type="ARBA" id="ARBA00007447"/>
    </source>
</evidence>
<organism evidence="6 7">
    <name type="scientific">Exidia glandulosa HHB12029</name>
    <dbReference type="NCBI Taxonomy" id="1314781"/>
    <lineage>
        <taxon>Eukaryota</taxon>
        <taxon>Fungi</taxon>
        <taxon>Dikarya</taxon>
        <taxon>Basidiomycota</taxon>
        <taxon>Agaricomycotina</taxon>
        <taxon>Agaricomycetes</taxon>
        <taxon>Auriculariales</taxon>
        <taxon>Exidiaceae</taxon>
        <taxon>Exidia</taxon>
    </lineage>
</organism>
<dbReference type="FunCoup" id="A0A165L4E5">
    <property type="interactions" value="62"/>
</dbReference>
<feature type="domain" description="Peptidase A1" evidence="5">
    <location>
        <begin position="78"/>
        <end position="384"/>
    </location>
</feature>
<evidence type="ECO:0000313" key="6">
    <source>
        <dbReference type="EMBL" id="KZV97331.1"/>
    </source>
</evidence>
<sequence>MVSLRALALSLALLVSSAVSLSIHELATSNQTSGVRAPIRKHVQHEKLKDLAVHDQARAKALVARATSTSNKFNANSQVVAVAIANLVTSYIVAMNVGSPATTCESRLYTPYDVSGSHQTAYRRSITWVGSGLPFKSTITTGNLNKSIAVQYGSGFMQGFAVFDQVSFGGPLTIVTQEIGVATSSAGFAGVDGIIPARVVSMSFAPTNASAINGELVWGGIDTSKFIGTLTVFPASLAFPASSFFSFDASFVQGAQTILGTSGGIVDSGTTLILLATQAFSAYQSRTGAVLDATTGLLRVTPAQFAVLPTLNVVVRGVTFPLTPDAQRWPRQLNTAIGGSPSFVYLIVNNLGTPVGSGLDFILGQFFLERFYSVFDSTGVVGLAPTVFTNAVVNN</sequence>
<dbReference type="PROSITE" id="PS00141">
    <property type="entry name" value="ASP_PROTEASE"/>
    <property type="match status" value="1"/>
</dbReference>
<dbReference type="EMBL" id="KV425931">
    <property type="protein sequence ID" value="KZV97331.1"/>
    <property type="molecule type" value="Genomic_DNA"/>
</dbReference>
<keyword evidence="4" id="KW-0732">Signal</keyword>
<evidence type="ECO:0000313" key="7">
    <source>
        <dbReference type="Proteomes" id="UP000077266"/>
    </source>
</evidence>
<dbReference type="STRING" id="1314781.A0A165L4E5"/>
<proteinExistence type="inferred from homology"/>